<proteinExistence type="predicted"/>
<accession>J4KSP9</accession>
<feature type="transmembrane region" description="Helical" evidence="1">
    <location>
        <begin position="12"/>
        <end position="31"/>
    </location>
</feature>
<dbReference type="HOGENOM" id="CLU_2144080_0_0_6"/>
<keyword evidence="1" id="KW-0472">Membrane</keyword>
<dbReference type="Proteomes" id="UP000010116">
    <property type="component" value="Unassembled WGS sequence"/>
</dbReference>
<evidence type="ECO:0000256" key="1">
    <source>
        <dbReference type="SAM" id="Phobius"/>
    </source>
</evidence>
<reference evidence="2 3" key="1">
    <citation type="journal article" date="2012" name="ISME J.">
        <title>Genomic insights to SAR86, an abundant and uncultivated marine bacterial lineage.</title>
        <authorList>
            <person name="Dupont C.L."/>
            <person name="Rusch D.B."/>
            <person name="Yooseph S."/>
            <person name="Lombardo M.J."/>
            <person name="Richter R.A."/>
            <person name="Valas R."/>
            <person name="Novotny M."/>
            <person name="Yee-Greenbaum J."/>
            <person name="Selengut J.D."/>
            <person name="Haft D.H."/>
            <person name="Halpern A.L."/>
            <person name="Lasken R.S."/>
            <person name="Nealson K."/>
            <person name="Friedman R."/>
            <person name="Venter J.C."/>
        </authorList>
    </citation>
    <scope>NUCLEOTIDE SEQUENCE [LARGE SCALE GENOMIC DNA]</scope>
</reference>
<sequence length="112" mass="12980">MSLLKILNPTNSKIFFVFLGLLLVLLILGSIKSFAFLPAQIIYILILLAIYYFGHFIDSQAINISYNWIGKWLWFVVYMVYIANKQKEVFLVALFTTIIINIALQPTIFNKK</sequence>
<gene>
    <name evidence="2" type="ORF">NT02SARS_1385</name>
</gene>
<feature type="transmembrane region" description="Helical" evidence="1">
    <location>
        <begin position="37"/>
        <end position="54"/>
    </location>
</feature>
<evidence type="ECO:0000313" key="2">
    <source>
        <dbReference type="EMBL" id="EJP73084.1"/>
    </source>
</evidence>
<dbReference type="AlphaFoldDB" id="J4KSP9"/>
<protein>
    <submittedName>
        <fullName evidence="2">Uncharacterized protein</fullName>
    </submittedName>
</protein>
<feature type="transmembrane region" description="Helical" evidence="1">
    <location>
        <begin position="66"/>
        <end position="83"/>
    </location>
</feature>
<dbReference type="EMBL" id="JH611183">
    <property type="protein sequence ID" value="EJP73084.1"/>
    <property type="molecule type" value="Genomic_DNA"/>
</dbReference>
<keyword evidence="1" id="KW-0812">Transmembrane</keyword>
<name>J4KSP9_9GAMM</name>
<feature type="transmembrane region" description="Helical" evidence="1">
    <location>
        <begin position="89"/>
        <end position="109"/>
    </location>
</feature>
<evidence type="ECO:0000313" key="3">
    <source>
        <dbReference type="Proteomes" id="UP000010116"/>
    </source>
</evidence>
<keyword evidence="1" id="KW-1133">Transmembrane helix</keyword>
<organism evidence="2 3">
    <name type="scientific">SAR86 cluster bacterium SAR86B</name>
    <dbReference type="NCBI Taxonomy" id="1123867"/>
    <lineage>
        <taxon>Bacteria</taxon>
        <taxon>Pseudomonadati</taxon>
        <taxon>Pseudomonadota</taxon>
        <taxon>Gammaproteobacteria</taxon>
        <taxon>SAR86 cluster</taxon>
    </lineage>
</organism>